<dbReference type="InterPro" id="IPR008290">
    <property type="entry name" value="PI3K_Vps34"/>
</dbReference>
<dbReference type="OrthoDB" id="67688at2759"/>
<dbReference type="SMART" id="SM00142">
    <property type="entry name" value="PI3K_C2"/>
    <property type="match status" value="1"/>
</dbReference>
<evidence type="ECO:0000256" key="7">
    <source>
        <dbReference type="PIRNR" id="PIRNR000587"/>
    </source>
</evidence>
<dbReference type="EC" id="2.7.1.137" evidence="7"/>
<dbReference type="GO" id="GO:0034272">
    <property type="term" value="C:phosphatidylinositol 3-kinase complex, class III, type II"/>
    <property type="evidence" value="ECO:0007669"/>
    <property type="project" value="TreeGrafter"/>
</dbReference>
<feature type="domain" description="PIK helical" evidence="9">
    <location>
        <begin position="288"/>
        <end position="490"/>
    </location>
</feature>
<dbReference type="PROSITE" id="PS00915">
    <property type="entry name" value="PI3_4_KINASE_1"/>
    <property type="match status" value="1"/>
</dbReference>
<dbReference type="PROSITE" id="PS51545">
    <property type="entry name" value="PIK_HELICAL"/>
    <property type="match status" value="1"/>
</dbReference>
<dbReference type="InterPro" id="IPR011009">
    <property type="entry name" value="Kinase-like_dom_sf"/>
</dbReference>
<protein>
    <recommendedName>
        <fullName evidence="7">Phosphatidylinositol 3-kinase VPS34</fullName>
        <ecNumber evidence="7">2.7.1.137</ecNumber>
    </recommendedName>
</protein>
<name>A0A9W8AGK4_9FUNG</name>
<evidence type="ECO:0000259" key="9">
    <source>
        <dbReference type="PROSITE" id="PS51545"/>
    </source>
</evidence>
<dbReference type="GO" id="GO:0005524">
    <property type="term" value="F:ATP binding"/>
    <property type="evidence" value="ECO:0007669"/>
    <property type="project" value="UniProtKB-UniRule"/>
</dbReference>
<dbReference type="GO" id="GO:0005768">
    <property type="term" value="C:endosome"/>
    <property type="evidence" value="ECO:0007669"/>
    <property type="project" value="TreeGrafter"/>
</dbReference>
<dbReference type="AlphaFoldDB" id="A0A9W8AGK4"/>
<evidence type="ECO:0000259" key="10">
    <source>
        <dbReference type="PROSITE" id="PS51547"/>
    </source>
</evidence>
<dbReference type="InterPro" id="IPR016024">
    <property type="entry name" value="ARM-type_fold"/>
</dbReference>
<evidence type="ECO:0000256" key="5">
    <source>
        <dbReference type="ARBA" id="ARBA00022840"/>
    </source>
</evidence>
<dbReference type="Pfam" id="PF00792">
    <property type="entry name" value="PI3K_C2"/>
    <property type="match status" value="1"/>
</dbReference>
<dbReference type="PIRSF" id="PIRSF000587">
    <property type="entry name" value="PI3K_Vps34"/>
    <property type="match status" value="1"/>
</dbReference>
<dbReference type="FunFam" id="1.25.40.70:FF:000009">
    <property type="entry name" value="Phosphatidylinositol 3-kinase VPS34"/>
    <property type="match status" value="1"/>
</dbReference>
<dbReference type="InterPro" id="IPR018936">
    <property type="entry name" value="PI3/4_kinase_CS"/>
</dbReference>
<dbReference type="Gene3D" id="1.25.40.70">
    <property type="entry name" value="Phosphatidylinositol 3-kinase, accessory domain (PIK)"/>
    <property type="match status" value="1"/>
</dbReference>
<dbReference type="PANTHER" id="PTHR10048">
    <property type="entry name" value="PHOSPHATIDYLINOSITOL KINASE"/>
    <property type="match status" value="1"/>
</dbReference>
<dbReference type="PROSITE" id="PS00916">
    <property type="entry name" value="PI3_4_KINASE_2"/>
    <property type="match status" value="1"/>
</dbReference>
<dbReference type="Pfam" id="PF00454">
    <property type="entry name" value="PI3_PI4_kinase"/>
    <property type="match status" value="1"/>
</dbReference>
<dbReference type="GO" id="GO:0006897">
    <property type="term" value="P:endocytosis"/>
    <property type="evidence" value="ECO:0007669"/>
    <property type="project" value="TreeGrafter"/>
</dbReference>
<dbReference type="InterPro" id="IPR035892">
    <property type="entry name" value="C2_domain_sf"/>
</dbReference>
<dbReference type="FunFam" id="3.30.1010.10:FF:000002">
    <property type="entry name" value="Phosphatidylinositol 3-kinase catalytic subunit type 3"/>
    <property type="match status" value="1"/>
</dbReference>
<dbReference type="EMBL" id="JANBPT010000005">
    <property type="protein sequence ID" value="KAJ1930543.1"/>
    <property type="molecule type" value="Genomic_DNA"/>
</dbReference>
<dbReference type="GO" id="GO:0000045">
    <property type="term" value="P:autophagosome assembly"/>
    <property type="evidence" value="ECO:0007669"/>
    <property type="project" value="TreeGrafter"/>
</dbReference>
<dbReference type="SUPFAM" id="SSF48371">
    <property type="entry name" value="ARM repeat"/>
    <property type="match status" value="1"/>
</dbReference>
<keyword evidence="5 7" id="KW-0067">ATP-binding</keyword>
<evidence type="ECO:0000259" key="8">
    <source>
        <dbReference type="PROSITE" id="PS50290"/>
    </source>
</evidence>
<dbReference type="PROSITE" id="PS50290">
    <property type="entry name" value="PI3_4_KINASE_3"/>
    <property type="match status" value="1"/>
</dbReference>
<evidence type="ECO:0000256" key="4">
    <source>
        <dbReference type="ARBA" id="ARBA00022777"/>
    </source>
</evidence>
<sequence length="851" mass="96118">MEYPNSANAQFKDFSYCLTREVDHFVAVKIVSLEGSLHRYPDSLSRELDEKIAQLGLSDQPAALDPTNSAFVTVELYADGYPLCIPYQTAYRASKTNVWNEWLTLPIKYRDVPLTAQLLFNVWVMKAPREVEIVGGCTLSLFTRNHKLRQSRQKLLLWSDLPADPLSPTRTPGKAGPKTEMDRLEKLIKKHETGDLPRLDWLDKLTFREIERVHQAEAQSTTSTFLYIELPTFDFPLIYSEAESTDPHLVTPLFPEIAFVHDPELHRENLAEAKHRRLVRSHRNGPLDRELKPNAKIRDELNVILRYPPTTELTNEEKDLLWKFRYYLSGDRTALTKFLKCVAWTDVVESKQAVDMLLHWATIDVDDALELLGPTFTNRNVRAYAVTRLERADDEELLLYLLQLVQALKFEGIGPAGAAAGGVAALPEAAHAAGRARAGAETSNLAEFLISRALRSPTLGNYFYWYLVVECEDARAGPAYAQVTERYLTATARLVDGTARREILDRQRALMAQLTRLSVRLRASKEARPQKIEQLQSYLADPKHGLHTFPTLPLPLDPSVEVVGIDANSSTIFKSSMQPLALTFRCADGGEYRVMVKTGDDLRQDQLVIQIFTLMDRLLRKEKLDLRLTPYRVLATGADQGLVQLVPSKALADVLAEHHDSLLAYLRLTNPDPQPAAPYGVDAAAMDTYLKSCAGYCVITYLLGVGDRHLDNLLLTQDGRLFHIDFGYILGRDPKPFPPPMKLCKEMVEGMGGAFSVQYQRFKAYCFVAFSVLRKSANLILNLLALMVEANVPDIAVEPDQAVAKVQAKFRLDLTEEEATQYFQTLINESVSALFPQVIETIHRWAQYWKK</sequence>
<dbReference type="InterPro" id="IPR001263">
    <property type="entry name" value="PI3K_accessory_dom"/>
</dbReference>
<evidence type="ECO:0000256" key="1">
    <source>
        <dbReference type="ARBA" id="ARBA00006209"/>
    </source>
</evidence>
<accession>A0A9W8AGK4</accession>
<evidence type="ECO:0000313" key="12">
    <source>
        <dbReference type="Proteomes" id="UP001150569"/>
    </source>
</evidence>
<dbReference type="Proteomes" id="UP001150569">
    <property type="component" value="Unassembled WGS sequence"/>
</dbReference>
<evidence type="ECO:0000256" key="6">
    <source>
        <dbReference type="ARBA" id="ARBA00023985"/>
    </source>
</evidence>
<dbReference type="SMART" id="SM00146">
    <property type="entry name" value="PI3Kc"/>
    <property type="match status" value="1"/>
</dbReference>
<dbReference type="SMART" id="SM00145">
    <property type="entry name" value="PI3Ka"/>
    <property type="match status" value="1"/>
</dbReference>
<evidence type="ECO:0000313" key="11">
    <source>
        <dbReference type="EMBL" id="KAJ1930543.1"/>
    </source>
</evidence>
<comment type="catalytic activity">
    <reaction evidence="6">
        <text>a 1,2-diacyl-sn-glycero-3-phospho-(1D-myo-inositol) + ATP = a 1,2-diacyl-sn-glycero-3-phospho-(1D-myo-inositol-3-phosphate) + ADP + H(+)</text>
        <dbReference type="Rhea" id="RHEA:12709"/>
        <dbReference type="ChEBI" id="CHEBI:15378"/>
        <dbReference type="ChEBI" id="CHEBI:30616"/>
        <dbReference type="ChEBI" id="CHEBI:57880"/>
        <dbReference type="ChEBI" id="CHEBI:58088"/>
        <dbReference type="ChEBI" id="CHEBI:456216"/>
        <dbReference type="EC" id="2.7.1.137"/>
    </reaction>
    <physiologicalReaction direction="left-to-right" evidence="6">
        <dbReference type="Rhea" id="RHEA:12710"/>
    </physiologicalReaction>
</comment>
<dbReference type="GO" id="GO:0016303">
    <property type="term" value="F:1-phosphatidylinositol-3-kinase activity"/>
    <property type="evidence" value="ECO:0007669"/>
    <property type="project" value="UniProtKB-UniRule"/>
</dbReference>
<dbReference type="Pfam" id="PF00613">
    <property type="entry name" value="PI3Ka"/>
    <property type="match status" value="1"/>
</dbReference>
<dbReference type="SUPFAM" id="SSF56112">
    <property type="entry name" value="Protein kinase-like (PK-like)"/>
    <property type="match status" value="1"/>
</dbReference>
<dbReference type="Gene3D" id="1.10.1070.11">
    <property type="entry name" value="Phosphatidylinositol 3-/4-kinase, catalytic domain"/>
    <property type="match status" value="1"/>
</dbReference>
<evidence type="ECO:0000256" key="3">
    <source>
        <dbReference type="ARBA" id="ARBA00022741"/>
    </source>
</evidence>
<dbReference type="InterPro" id="IPR000403">
    <property type="entry name" value="PI3/4_kinase_cat_dom"/>
</dbReference>
<evidence type="ECO:0000256" key="2">
    <source>
        <dbReference type="ARBA" id="ARBA00022679"/>
    </source>
</evidence>
<dbReference type="InterPro" id="IPR002420">
    <property type="entry name" value="PI3K-type_C2_dom"/>
</dbReference>
<keyword evidence="3 7" id="KW-0547">Nucleotide-binding</keyword>
<dbReference type="CDD" id="cd00896">
    <property type="entry name" value="PI3Kc_III"/>
    <property type="match status" value="1"/>
</dbReference>
<dbReference type="PANTHER" id="PTHR10048:SF7">
    <property type="entry name" value="PHOSPHATIDYLINOSITOL 3-KINASE CATALYTIC SUBUNIT TYPE 3"/>
    <property type="match status" value="1"/>
</dbReference>
<comment type="similarity">
    <text evidence="1">Belongs to the PI3/PI4-kinase family. Type III PI4K subfamily.</text>
</comment>
<proteinExistence type="inferred from homology"/>
<keyword evidence="4 7" id="KW-0418">Kinase</keyword>
<dbReference type="GO" id="GO:0048015">
    <property type="term" value="P:phosphatidylinositol-mediated signaling"/>
    <property type="evidence" value="ECO:0007669"/>
    <property type="project" value="TreeGrafter"/>
</dbReference>
<dbReference type="SUPFAM" id="SSF49562">
    <property type="entry name" value="C2 domain (Calcium/lipid-binding domain, CaLB)"/>
    <property type="match status" value="1"/>
</dbReference>
<dbReference type="CDD" id="cd08397">
    <property type="entry name" value="C2_PI3K_class_III"/>
    <property type="match status" value="1"/>
</dbReference>
<dbReference type="GO" id="GO:0000407">
    <property type="term" value="C:phagophore assembly site"/>
    <property type="evidence" value="ECO:0007669"/>
    <property type="project" value="TreeGrafter"/>
</dbReference>
<dbReference type="Gene3D" id="2.60.40.150">
    <property type="entry name" value="C2 domain"/>
    <property type="match status" value="1"/>
</dbReference>
<dbReference type="FunFam" id="1.10.1070.11:FF:000002">
    <property type="entry name" value="Phosphatidylinositol 3-kinase catalytic subunit type 3"/>
    <property type="match status" value="1"/>
</dbReference>
<dbReference type="Gene3D" id="3.30.1010.10">
    <property type="entry name" value="Phosphatidylinositol 3-kinase Catalytic Subunit, Chain A, domain 4"/>
    <property type="match status" value="1"/>
</dbReference>
<dbReference type="GO" id="GO:0005777">
    <property type="term" value="C:peroxisome"/>
    <property type="evidence" value="ECO:0007669"/>
    <property type="project" value="TreeGrafter"/>
</dbReference>
<dbReference type="CDD" id="cd00870">
    <property type="entry name" value="PI3Ka_III"/>
    <property type="match status" value="1"/>
</dbReference>
<dbReference type="GO" id="GO:0034271">
    <property type="term" value="C:phosphatidylinositol 3-kinase complex, class III, type I"/>
    <property type="evidence" value="ECO:0007669"/>
    <property type="project" value="TreeGrafter"/>
</dbReference>
<keyword evidence="2 7" id="KW-0808">Transferase</keyword>
<gene>
    <name evidence="11" type="primary">VPS34_2</name>
    <name evidence="11" type="ORF">IWQ60_000240</name>
</gene>
<dbReference type="PROSITE" id="PS51547">
    <property type="entry name" value="C2_PI3K"/>
    <property type="match status" value="1"/>
</dbReference>
<organism evidence="11 12">
    <name type="scientific">Tieghemiomyces parasiticus</name>
    <dbReference type="NCBI Taxonomy" id="78921"/>
    <lineage>
        <taxon>Eukaryota</taxon>
        <taxon>Fungi</taxon>
        <taxon>Fungi incertae sedis</taxon>
        <taxon>Zoopagomycota</taxon>
        <taxon>Kickxellomycotina</taxon>
        <taxon>Dimargaritomycetes</taxon>
        <taxon>Dimargaritales</taxon>
        <taxon>Dimargaritaceae</taxon>
        <taxon>Tieghemiomyces</taxon>
    </lineage>
</organism>
<feature type="domain" description="PI3K/PI4K catalytic" evidence="8">
    <location>
        <begin position="566"/>
        <end position="835"/>
    </location>
</feature>
<dbReference type="InterPro" id="IPR015433">
    <property type="entry name" value="PI3/4_kinase"/>
</dbReference>
<comment type="caution">
    <text evidence="11">The sequence shown here is derived from an EMBL/GenBank/DDBJ whole genome shotgun (WGS) entry which is preliminary data.</text>
</comment>
<dbReference type="InterPro" id="IPR042236">
    <property type="entry name" value="PI3K_accessory_sf"/>
</dbReference>
<reference evidence="11" key="1">
    <citation type="submission" date="2022-07" db="EMBL/GenBank/DDBJ databases">
        <title>Phylogenomic reconstructions and comparative analyses of Kickxellomycotina fungi.</title>
        <authorList>
            <person name="Reynolds N.K."/>
            <person name="Stajich J.E."/>
            <person name="Barry K."/>
            <person name="Grigoriev I.V."/>
            <person name="Crous P."/>
            <person name="Smith M.E."/>
        </authorList>
    </citation>
    <scope>NUCLEOTIDE SEQUENCE</scope>
    <source>
        <strain evidence="11">RSA 861</strain>
    </source>
</reference>
<dbReference type="InterPro" id="IPR036940">
    <property type="entry name" value="PI3/4_kinase_cat_sf"/>
</dbReference>
<keyword evidence="12" id="KW-1185">Reference proteome</keyword>
<feature type="domain" description="C2 PI3K-type" evidence="10">
    <location>
        <begin position="44"/>
        <end position="197"/>
    </location>
</feature>
<dbReference type="InterPro" id="IPR057756">
    <property type="entry name" value="PI3-kinase_type3/VPS34_cat"/>
</dbReference>